<dbReference type="PROSITE" id="PS00065">
    <property type="entry name" value="D_2_HYDROXYACID_DH_1"/>
    <property type="match status" value="1"/>
</dbReference>
<evidence type="ECO:0000259" key="16">
    <source>
        <dbReference type="PROSITE" id="PS50863"/>
    </source>
</evidence>
<comment type="pathway">
    <text evidence="14">Photosynthesis; photorespiration; 3-phospho-D-glycerate from glycine: step 3/4.</text>
</comment>
<reference evidence="18" key="1">
    <citation type="journal article" date="2015" name="Proc. Natl. Acad. Sci. U.S.A.">
        <title>Genome sequencing of adzuki bean (Vigna angularis) provides insight into high starch and low fat accumulation and domestication.</title>
        <authorList>
            <person name="Yang K."/>
            <person name="Tian Z."/>
            <person name="Chen C."/>
            <person name="Luo L."/>
            <person name="Zhao B."/>
            <person name="Wang Z."/>
            <person name="Yu L."/>
            <person name="Li Y."/>
            <person name="Sun Y."/>
            <person name="Li W."/>
            <person name="Chen Y."/>
            <person name="Li Y."/>
            <person name="Zhang Y."/>
            <person name="Ai D."/>
            <person name="Zhao J."/>
            <person name="Shang C."/>
            <person name="Ma Y."/>
            <person name="Wu B."/>
            <person name="Wang M."/>
            <person name="Gao L."/>
            <person name="Sun D."/>
            <person name="Zhang P."/>
            <person name="Guo F."/>
            <person name="Wang W."/>
            <person name="Li Y."/>
            <person name="Wang J."/>
            <person name="Varshney R.K."/>
            <person name="Wang J."/>
            <person name="Ling H.Q."/>
            <person name="Wan P."/>
        </authorList>
    </citation>
    <scope>NUCLEOTIDE SEQUENCE</scope>
    <source>
        <strain evidence="18">cv. Jingnong 6</strain>
    </source>
</reference>
<dbReference type="GO" id="GO:0051287">
    <property type="term" value="F:NAD binding"/>
    <property type="evidence" value="ECO:0007669"/>
    <property type="project" value="InterPro"/>
</dbReference>
<organism evidence="17 18">
    <name type="scientific">Phaseolus angularis</name>
    <name type="common">Azuki bean</name>
    <name type="synonym">Vigna angularis</name>
    <dbReference type="NCBI Taxonomy" id="3914"/>
    <lineage>
        <taxon>Eukaryota</taxon>
        <taxon>Viridiplantae</taxon>
        <taxon>Streptophyta</taxon>
        <taxon>Embryophyta</taxon>
        <taxon>Tracheophyta</taxon>
        <taxon>Spermatophyta</taxon>
        <taxon>Magnoliopsida</taxon>
        <taxon>eudicotyledons</taxon>
        <taxon>Gunneridae</taxon>
        <taxon>Pentapetalae</taxon>
        <taxon>rosids</taxon>
        <taxon>fabids</taxon>
        <taxon>Fabales</taxon>
        <taxon>Fabaceae</taxon>
        <taxon>Papilionoideae</taxon>
        <taxon>50 kb inversion clade</taxon>
        <taxon>NPAAA clade</taxon>
        <taxon>indigoferoid/millettioid clade</taxon>
        <taxon>Phaseoleae</taxon>
        <taxon>Vigna</taxon>
    </lineage>
</organism>
<dbReference type="InterPro" id="IPR015300">
    <property type="entry name" value="DNA-bd_pseudobarrel_sf"/>
</dbReference>
<comment type="subcellular location">
    <subcellularLocation>
        <location evidence="1">Nucleus</location>
    </subcellularLocation>
    <subcellularLocation>
        <location evidence="2">Peroxisome</location>
    </subcellularLocation>
</comment>
<evidence type="ECO:0000256" key="6">
    <source>
        <dbReference type="ARBA" id="ARBA00023015"/>
    </source>
</evidence>
<dbReference type="AlphaFoldDB" id="A0A0L9U0S7"/>
<accession>A0A0L9U0S7</accession>
<keyword evidence="12" id="KW-0539">Nucleus</keyword>
<name>A0A0L9U0S7_PHAAN</name>
<evidence type="ECO:0000256" key="15">
    <source>
        <dbReference type="ARBA" id="ARBA00066607"/>
    </source>
</evidence>
<evidence type="ECO:0000256" key="4">
    <source>
        <dbReference type="ARBA" id="ARBA00022594"/>
    </source>
</evidence>
<dbReference type="InterPro" id="IPR003340">
    <property type="entry name" value="B3_DNA-bd"/>
</dbReference>
<keyword evidence="6" id="KW-0805">Transcription regulation</keyword>
<evidence type="ECO:0000256" key="7">
    <source>
        <dbReference type="ARBA" id="ARBA00023027"/>
    </source>
</evidence>
<keyword evidence="4" id="KW-0323">Glycolate pathway</keyword>
<dbReference type="GO" id="GO:0005829">
    <property type="term" value="C:cytosol"/>
    <property type="evidence" value="ECO:0007669"/>
    <property type="project" value="TreeGrafter"/>
</dbReference>
<dbReference type="Gramene" id="KOM36395">
    <property type="protein sequence ID" value="KOM36395"/>
    <property type="gene ID" value="LR48_Vigan02g254500"/>
</dbReference>
<comment type="similarity">
    <text evidence="3">Belongs to the D-isomer specific 2-hydroxyacid dehydrogenase family.</text>
</comment>
<evidence type="ECO:0000256" key="5">
    <source>
        <dbReference type="ARBA" id="ARBA00023002"/>
    </source>
</evidence>
<dbReference type="InterPro" id="IPR029752">
    <property type="entry name" value="D-isomer_DH_CS1"/>
</dbReference>
<keyword evidence="11" id="KW-0601">Photorespiration</keyword>
<dbReference type="CDD" id="cd05301">
    <property type="entry name" value="GDH"/>
    <property type="match status" value="1"/>
</dbReference>
<dbReference type="PANTHER" id="PTHR10996">
    <property type="entry name" value="2-HYDROXYACID DEHYDROGENASE-RELATED"/>
    <property type="match status" value="1"/>
</dbReference>
<keyword evidence="5" id="KW-0560">Oxidoreductase</keyword>
<evidence type="ECO:0000313" key="18">
    <source>
        <dbReference type="Proteomes" id="UP000053144"/>
    </source>
</evidence>
<evidence type="ECO:0000256" key="1">
    <source>
        <dbReference type="ARBA" id="ARBA00004123"/>
    </source>
</evidence>
<evidence type="ECO:0000313" key="17">
    <source>
        <dbReference type="EMBL" id="KOM36395.1"/>
    </source>
</evidence>
<dbReference type="EC" id="1.1.1.29" evidence="15"/>
<dbReference type="FunFam" id="3.40.50.720:FF:000207">
    <property type="entry name" value="Glycerate dehydrogenase HPR, peroxisomal"/>
    <property type="match status" value="1"/>
</dbReference>
<dbReference type="InterPro" id="IPR006140">
    <property type="entry name" value="D-isomer_DH_NAD-bd"/>
</dbReference>
<evidence type="ECO:0000256" key="8">
    <source>
        <dbReference type="ARBA" id="ARBA00023125"/>
    </source>
</evidence>
<evidence type="ECO:0000256" key="11">
    <source>
        <dbReference type="ARBA" id="ARBA00023238"/>
    </source>
</evidence>
<sequence length="827" mass="93573">MSSGDGNAVHFFKKIHEDTLRNGDLRIPRSFVIKYWQDISNPLHLLLPKGAEWEVKWRKVGADIWLFDKWKKFAEFYSLDENDLLMFKYVGMSRFELVILHQAGLEIMYPLKEATLDNAENGNGNSSLHFKKTKSSLPRCRFSKKVKTNCRNPPNISEDVTNRSGPSHSIKEELDEQNANGFHSTKFQKRVTKRKPSACNFSTRSGTAMERAESFRSKNPFFIRKMQPSYIQRHMMTVPNSFITEDEEDEHDGVTLWTSESRPWHVEFYRNNSSNQINFTTGWKNFVKDNNLRLGDVCVFEKIKKSGISFKVIIFRHREESSSPRFSDHSIPECKERELENHFSVCIKPKDFNSVNLPRDFLKNHGIRHSNAVILEVGKKSWNVKLDSYCRSTSGWREFIRECQLKSGDICLFELIDKKKMVFEVTIVPLHTFAAFMAKPVSIEVWNPNGKYRVISTKSMPGTRWINLLIQNDCRLEICTEKKTILSVEDIIALIGSKCDGVIGQLTEDWGEELFSALSRAGGKAFSNMAVGYNNVNVDAANKYGVAVGNTPGVLTETTAELAASLTLAAARRIVEADEFMRAGLYDGWLPHLFVGNLLKGQTVGVIGAGRIGSAYARMMVEGFKMNLIYFDLYQSTRLEKFVTGMFLPTYGAFLKASGETPVTWKRASTMDEVLQEADIISLHPVLDKTTYHLVNKERLAKMKKEAILINCSRGPVIDEAALVEHLKENPLFRVGLDVFEDEPYMKPGLAELKNAIVVPHIASASKWTREGMATLAALNVLGKIKGYPVWFDANRVEPFLNENAQPPAACPSIVNAKALGLPSSKL</sequence>
<dbReference type="Gene3D" id="2.40.330.10">
    <property type="entry name" value="DNA-binding pseudobarrel domain"/>
    <property type="match status" value="3"/>
</dbReference>
<dbReference type="PANTHER" id="PTHR10996:SF257">
    <property type="entry name" value="GLYOXYLATE REDUCTASE 1"/>
    <property type="match status" value="1"/>
</dbReference>
<feature type="domain" description="TF-B3" evidence="16">
    <location>
        <begin position="10"/>
        <end position="103"/>
    </location>
</feature>
<feature type="domain" description="TF-B3" evidence="16">
    <location>
        <begin position="340"/>
        <end position="431"/>
    </location>
</feature>
<dbReference type="CDD" id="cd10017">
    <property type="entry name" value="B3_DNA"/>
    <property type="match status" value="3"/>
</dbReference>
<dbReference type="GO" id="GO:0008465">
    <property type="term" value="F:hydroxypyruvate reductase (NADH) activity"/>
    <property type="evidence" value="ECO:0007669"/>
    <property type="project" value="UniProtKB-EC"/>
</dbReference>
<dbReference type="SUPFAM" id="SSF101936">
    <property type="entry name" value="DNA-binding pseudobarrel domain"/>
    <property type="match status" value="3"/>
</dbReference>
<dbReference type="InterPro" id="IPR006139">
    <property type="entry name" value="D-isomer_2_OHA_DH_cat_dom"/>
</dbReference>
<dbReference type="SMART" id="SM01019">
    <property type="entry name" value="B3"/>
    <property type="match status" value="3"/>
</dbReference>
<dbReference type="GO" id="GO:0005777">
    <property type="term" value="C:peroxisome"/>
    <property type="evidence" value="ECO:0007669"/>
    <property type="project" value="UniProtKB-SubCell"/>
</dbReference>
<dbReference type="SUPFAM" id="SSF52283">
    <property type="entry name" value="Formate/glycerate dehydrogenase catalytic domain-like"/>
    <property type="match status" value="1"/>
</dbReference>
<dbReference type="GO" id="GO:0009854">
    <property type="term" value="P:oxidative photosynthetic carbon pathway"/>
    <property type="evidence" value="ECO:0007669"/>
    <property type="project" value="UniProtKB-KW"/>
</dbReference>
<gene>
    <name evidence="17" type="ORF">LR48_Vigan02g254500</name>
</gene>
<evidence type="ECO:0000256" key="3">
    <source>
        <dbReference type="ARBA" id="ARBA00005854"/>
    </source>
</evidence>
<dbReference type="PROSITE" id="PS50863">
    <property type="entry name" value="B3"/>
    <property type="match status" value="3"/>
</dbReference>
<dbReference type="GO" id="GO:0005634">
    <property type="term" value="C:nucleus"/>
    <property type="evidence" value="ECO:0007669"/>
    <property type="project" value="UniProtKB-SubCell"/>
</dbReference>
<evidence type="ECO:0000256" key="2">
    <source>
        <dbReference type="ARBA" id="ARBA00004275"/>
    </source>
</evidence>
<dbReference type="Pfam" id="PF02826">
    <property type="entry name" value="2-Hacid_dh_C"/>
    <property type="match status" value="1"/>
</dbReference>
<evidence type="ECO:0000256" key="10">
    <source>
        <dbReference type="ARBA" id="ARBA00023163"/>
    </source>
</evidence>
<dbReference type="Pfam" id="PF02362">
    <property type="entry name" value="B3"/>
    <property type="match status" value="3"/>
</dbReference>
<dbReference type="Gene3D" id="3.40.50.720">
    <property type="entry name" value="NAD(P)-binding Rossmann-like Domain"/>
    <property type="match status" value="2"/>
</dbReference>
<feature type="domain" description="TF-B3" evidence="16">
    <location>
        <begin position="221"/>
        <end position="318"/>
    </location>
</feature>
<keyword evidence="7" id="KW-0520">NAD</keyword>
<comment type="catalytic activity">
    <reaction evidence="13">
        <text>(R)-glycerate + NAD(+) = 3-hydroxypyruvate + NADH + H(+)</text>
        <dbReference type="Rhea" id="RHEA:17905"/>
        <dbReference type="ChEBI" id="CHEBI:15378"/>
        <dbReference type="ChEBI" id="CHEBI:16659"/>
        <dbReference type="ChEBI" id="CHEBI:17180"/>
        <dbReference type="ChEBI" id="CHEBI:57540"/>
        <dbReference type="ChEBI" id="CHEBI:57945"/>
        <dbReference type="EC" id="1.1.1.29"/>
    </reaction>
</comment>
<dbReference type="Proteomes" id="UP000053144">
    <property type="component" value="Chromosome 2"/>
</dbReference>
<dbReference type="GO" id="GO:0003677">
    <property type="term" value="F:DNA binding"/>
    <property type="evidence" value="ECO:0007669"/>
    <property type="project" value="UniProtKB-KW"/>
</dbReference>
<protein>
    <recommendedName>
        <fullName evidence="15">glycerate dehydrogenase</fullName>
        <ecNumber evidence="15">1.1.1.29</ecNumber>
    </recommendedName>
</protein>
<dbReference type="Pfam" id="PF00389">
    <property type="entry name" value="2-Hacid_dh"/>
    <property type="match status" value="1"/>
</dbReference>
<dbReference type="STRING" id="3914.A0A0L9U0S7"/>
<keyword evidence="8" id="KW-0238">DNA-binding</keyword>
<keyword evidence="10" id="KW-0804">Transcription</keyword>
<keyword evidence="9" id="KW-0576">Peroxisome</keyword>
<dbReference type="InterPro" id="IPR036291">
    <property type="entry name" value="NAD(P)-bd_dom_sf"/>
</dbReference>
<evidence type="ECO:0000256" key="9">
    <source>
        <dbReference type="ARBA" id="ARBA00023140"/>
    </source>
</evidence>
<evidence type="ECO:0000256" key="14">
    <source>
        <dbReference type="ARBA" id="ARBA00060654"/>
    </source>
</evidence>
<evidence type="ECO:0000256" key="13">
    <source>
        <dbReference type="ARBA" id="ARBA00052847"/>
    </source>
</evidence>
<dbReference type="GO" id="GO:0030267">
    <property type="term" value="F:glyoxylate reductase (NADPH) activity"/>
    <property type="evidence" value="ECO:0007669"/>
    <property type="project" value="TreeGrafter"/>
</dbReference>
<dbReference type="InterPro" id="IPR050223">
    <property type="entry name" value="D-isomer_2-hydroxyacid_DH"/>
</dbReference>
<proteinExistence type="inferred from homology"/>
<dbReference type="EMBL" id="CM003372">
    <property type="protein sequence ID" value="KOM36395.1"/>
    <property type="molecule type" value="Genomic_DNA"/>
</dbReference>
<dbReference type="SUPFAM" id="SSF51735">
    <property type="entry name" value="NAD(P)-binding Rossmann-fold domains"/>
    <property type="match status" value="1"/>
</dbReference>
<evidence type="ECO:0000256" key="12">
    <source>
        <dbReference type="ARBA" id="ARBA00023242"/>
    </source>
</evidence>